<dbReference type="EMBL" id="MN032614">
    <property type="protein sequence ID" value="QDJ96807.1"/>
    <property type="molecule type" value="Genomic_DNA"/>
</dbReference>
<evidence type="ECO:0000313" key="2">
    <source>
        <dbReference type="Proteomes" id="UP000317703"/>
    </source>
</evidence>
<proteinExistence type="predicted"/>
<reference evidence="1" key="1">
    <citation type="submission" date="2019-06" db="EMBL/GenBank/DDBJ databases">
        <title>Complete genome sequence of Aeromonas hydrophila bacteriophage PS1.</title>
        <authorList>
            <person name="Rai S."/>
            <person name="Tyagi A."/>
            <person name="Kumar N."/>
            <person name="Singh N."/>
        </authorList>
    </citation>
    <scope>NUCLEOTIDE SEQUENCE [LARGE SCALE GENOMIC DNA]</scope>
</reference>
<gene>
    <name evidence="1" type="ORF">PS1_0048</name>
</gene>
<accession>A0A514TUV8</accession>
<sequence length="633" mass="69052">MQVNNNENNAMNTTLGLGTSSNGSGSPLAALFGSTNLITSSHSATEVADVIKYLQEKVKELLANTAPEIQKATLPRFIERPTSDITPHLPAIAMYTVLGTSCYVMPILFYKAGFTDATDTIQMGNEAPRGYAKTPTSFMTNDVMKKVKESFKLIDGKTMTNVVITAPMVMNLERYIKAGITGEDMAAKVGHKLLKEWQTGITNMAALETQKAGGQLPNPFAGGKLFGQHEAALARVESVHQLVVDGLPVPYNLAVKLATANKNNMTNYGNNTAKTILTTYLNVQLETMSPGQFNDVRARNPGRPCGPIVPVVVAGMSNPGETLHHNNSLMTQLLGLFASLAANAPVFFSEAFRGQQVGNRGNLGVFNNYMASILGPVYGADHNLTNKNITNIAVTNDWIQRYVAPQAVYAIDLIGYVDETSNNDFWFGITSGDKSSTYVRSMISLCDLLTGGKFSALAKENTEKGANRDKSKEWAFGDAIMHRTNIIRPYGIAKKGNAWFDLGEVDGMFLRQPEYYGTNEVAINEYNALLQGSMGNIDTRIRQYNILNRLQAMFNNDVIVEGWSLRYVFNQSFFNTLAQAMSAAGTLSVSGNNAAANWTMHVQNEILNMTMGASLSNAPVTQNVMNNVMYTQF</sequence>
<organism evidence="1 2">
    <name type="scientific">Aeromonas phage PS1</name>
    <dbReference type="NCBI Taxonomy" id="2591406"/>
    <lineage>
        <taxon>Viruses</taxon>
        <taxon>Duplodnaviria</taxon>
        <taxon>Heunggongvirae</taxon>
        <taxon>Uroviricota</taxon>
        <taxon>Caudoviricetes</taxon>
        <taxon>Chimalliviridae</taxon>
        <taxon>Ferozepurvirus</taxon>
        <taxon>Ferozepurvirus PS1</taxon>
    </lineage>
</organism>
<evidence type="ECO:0000313" key="1">
    <source>
        <dbReference type="EMBL" id="QDJ96807.1"/>
    </source>
</evidence>
<keyword evidence="2" id="KW-1185">Reference proteome</keyword>
<dbReference type="Proteomes" id="UP000317703">
    <property type="component" value="Segment"/>
</dbReference>
<name>A0A514TUV8_9CAUD</name>
<protein>
    <submittedName>
        <fullName evidence="1">Uncharacterized protein</fullName>
    </submittedName>
</protein>